<organism evidence="1 2">
    <name type="scientific">Sporidiobolus salmonicolor</name>
    <name type="common">Yeast-like fungus</name>
    <name type="synonym">Sporobolomyces salmonicolor</name>
    <dbReference type="NCBI Taxonomy" id="5005"/>
    <lineage>
        <taxon>Eukaryota</taxon>
        <taxon>Fungi</taxon>
        <taxon>Dikarya</taxon>
        <taxon>Basidiomycota</taxon>
        <taxon>Pucciniomycotina</taxon>
        <taxon>Microbotryomycetes</taxon>
        <taxon>Sporidiobolales</taxon>
        <taxon>Sporidiobolaceae</taxon>
        <taxon>Sporobolomyces</taxon>
    </lineage>
</organism>
<dbReference type="OrthoDB" id="2527787at2759"/>
<sequence length="81" mass="8822">MSFFVKVLTGALVGGGITVYYQDQIHETTKKLSDDLHTLSEQLVQSAPPVSAPTATPYGPAIPQRLPLSEEIKARLLDELE</sequence>
<keyword evidence="2" id="KW-1185">Reference proteome</keyword>
<evidence type="ECO:0000313" key="2">
    <source>
        <dbReference type="Proteomes" id="UP000243876"/>
    </source>
</evidence>
<gene>
    <name evidence="1" type="primary">SPOSA6832_01411</name>
</gene>
<evidence type="ECO:0000313" key="1">
    <source>
        <dbReference type="EMBL" id="CEQ39851.1"/>
    </source>
</evidence>
<accession>A0A0D6EIX1</accession>
<protein>
    <submittedName>
        <fullName evidence="1">SPOSA6832_01411-mRNA-1:cds</fullName>
    </submittedName>
</protein>
<dbReference type="EMBL" id="CENE01000004">
    <property type="protein sequence ID" value="CEQ39851.1"/>
    <property type="molecule type" value="Genomic_DNA"/>
</dbReference>
<name>A0A0D6EIX1_SPOSA</name>
<dbReference type="Proteomes" id="UP000243876">
    <property type="component" value="Unassembled WGS sequence"/>
</dbReference>
<reference evidence="2" key="1">
    <citation type="submission" date="2015-02" db="EMBL/GenBank/DDBJ databases">
        <authorList>
            <person name="Gon?alves P."/>
        </authorList>
    </citation>
    <scope>NUCLEOTIDE SEQUENCE [LARGE SCALE GENOMIC DNA]</scope>
</reference>
<proteinExistence type="predicted"/>
<dbReference type="AlphaFoldDB" id="A0A0D6EIX1"/>